<dbReference type="EMBL" id="HBHP01023950">
    <property type="protein sequence ID" value="CAD9770917.1"/>
    <property type="molecule type" value="Transcribed_RNA"/>
</dbReference>
<name>A0A7S2TVE8_9EUKA</name>
<gene>
    <name evidence="1" type="ORF">LSP00402_LOCUS14906</name>
</gene>
<proteinExistence type="predicted"/>
<dbReference type="GO" id="GO:0006402">
    <property type="term" value="P:mRNA catabolic process"/>
    <property type="evidence" value="ECO:0007669"/>
    <property type="project" value="TreeGrafter"/>
</dbReference>
<dbReference type="PANTHER" id="PTHR12979">
    <property type="entry name" value="CCR4-NOT TRANSCRIPTION COMPLEX SUBUNIT 10"/>
    <property type="match status" value="1"/>
</dbReference>
<accession>A0A7S2TVE8</accession>
<dbReference type="GO" id="GO:0017148">
    <property type="term" value="P:negative regulation of translation"/>
    <property type="evidence" value="ECO:0007669"/>
    <property type="project" value="TreeGrafter"/>
</dbReference>
<evidence type="ECO:0008006" key="2">
    <source>
        <dbReference type="Google" id="ProtNLM"/>
    </source>
</evidence>
<dbReference type="InterPro" id="IPR039740">
    <property type="entry name" value="CNOT10"/>
</dbReference>
<sequence>MAAAEGPSTRKLAVSKPSKLPTDGIRYIVQNSTGDDNSWTANQNTDAKHKHSEMLSEASLSLRNALIILEQRLANTNGQASSALAQTRTFMVEVLLMLMYTSLGTHDPHMTLAYGRKVLEVEGFREGPPSHRFLAHTYMAEALCDLNKPKEAANHLKSPYLQTNEALAIPPADQHTRSAYRISTMKNSSSSQEADAKHKDWVCASKAALFVNLATCFVLRDSLQQVYASSPLPRDIAFLYKVALDPSGSAVRQSGVGSCCRLRSCTEAGHIHLRTSWRYSRCPGYLEKAAPCSCCSATICLVRAKHRRESAAELRACNDDCTCSSVGLVHKFSSYCSSM</sequence>
<dbReference type="GO" id="GO:0030014">
    <property type="term" value="C:CCR4-NOT complex"/>
    <property type="evidence" value="ECO:0007669"/>
    <property type="project" value="InterPro"/>
</dbReference>
<reference evidence="1" key="1">
    <citation type="submission" date="2021-01" db="EMBL/GenBank/DDBJ databases">
        <authorList>
            <person name="Corre E."/>
            <person name="Pelletier E."/>
            <person name="Niang G."/>
            <person name="Scheremetjew M."/>
            <person name="Finn R."/>
            <person name="Kale V."/>
            <person name="Holt S."/>
            <person name="Cochrane G."/>
            <person name="Meng A."/>
            <person name="Brown T."/>
            <person name="Cohen L."/>
        </authorList>
    </citation>
    <scope>NUCLEOTIDE SEQUENCE</scope>
    <source>
        <strain evidence="1">CCMP622</strain>
    </source>
</reference>
<evidence type="ECO:0000313" key="1">
    <source>
        <dbReference type="EMBL" id="CAD9770917.1"/>
    </source>
</evidence>
<protein>
    <recommendedName>
        <fullName evidence="2">CCR4-NOT transcription complex subunit 10</fullName>
    </recommendedName>
</protein>
<dbReference type="PANTHER" id="PTHR12979:SF5">
    <property type="entry name" value="CCR4-NOT TRANSCRIPTION COMPLEX SUBUNIT 10"/>
    <property type="match status" value="1"/>
</dbReference>
<dbReference type="AlphaFoldDB" id="A0A7S2TVE8"/>
<organism evidence="1">
    <name type="scientific">Lotharella oceanica</name>
    <dbReference type="NCBI Taxonomy" id="641309"/>
    <lineage>
        <taxon>Eukaryota</taxon>
        <taxon>Sar</taxon>
        <taxon>Rhizaria</taxon>
        <taxon>Cercozoa</taxon>
        <taxon>Chlorarachniophyceae</taxon>
        <taxon>Lotharella</taxon>
    </lineage>
</organism>